<organism evidence="15 16">
    <name type="scientific">Merluccius polli</name>
    <name type="common">Benguela hake</name>
    <name type="synonym">Merluccius cadenati</name>
    <dbReference type="NCBI Taxonomy" id="89951"/>
    <lineage>
        <taxon>Eukaryota</taxon>
        <taxon>Metazoa</taxon>
        <taxon>Chordata</taxon>
        <taxon>Craniata</taxon>
        <taxon>Vertebrata</taxon>
        <taxon>Euteleostomi</taxon>
        <taxon>Actinopterygii</taxon>
        <taxon>Neopterygii</taxon>
        <taxon>Teleostei</taxon>
        <taxon>Neoteleostei</taxon>
        <taxon>Acanthomorphata</taxon>
        <taxon>Zeiogadaria</taxon>
        <taxon>Gadariae</taxon>
        <taxon>Gadiformes</taxon>
        <taxon>Gadoidei</taxon>
        <taxon>Merlucciidae</taxon>
        <taxon>Merluccius</taxon>
    </lineage>
</organism>
<feature type="compositionally biased region" description="Polar residues" evidence="13">
    <location>
        <begin position="433"/>
        <end position="449"/>
    </location>
</feature>
<evidence type="ECO:0000256" key="13">
    <source>
        <dbReference type="SAM" id="MobiDB-lite"/>
    </source>
</evidence>
<keyword evidence="4 12" id="KW-0805">Transcription regulation</keyword>
<keyword evidence="6" id="KW-0010">Activator</keyword>
<dbReference type="FunFam" id="1.10.10.10:FF:000073">
    <property type="entry name" value="E2F transcription factor 8"/>
    <property type="match status" value="1"/>
</dbReference>
<feature type="region of interest" description="Disordered" evidence="13">
    <location>
        <begin position="79"/>
        <end position="132"/>
    </location>
</feature>
<gene>
    <name evidence="15" type="primary">e2f7</name>
    <name evidence="15" type="ORF">N1851_030634</name>
</gene>
<evidence type="ECO:0000256" key="10">
    <source>
        <dbReference type="ARBA" id="ARBA00039675"/>
    </source>
</evidence>
<dbReference type="InterPro" id="IPR036388">
    <property type="entry name" value="WH-like_DNA-bd_sf"/>
</dbReference>
<dbReference type="EMBL" id="JAOPHQ010005815">
    <property type="protein sequence ID" value="KAK0133833.1"/>
    <property type="molecule type" value="Genomic_DNA"/>
</dbReference>
<dbReference type="FunFam" id="1.10.10.10:FF:000100">
    <property type="entry name" value="E2F transcription factor 8"/>
    <property type="match status" value="1"/>
</dbReference>
<feature type="compositionally biased region" description="Low complexity" evidence="13">
    <location>
        <begin position="613"/>
        <end position="622"/>
    </location>
</feature>
<evidence type="ECO:0000256" key="1">
    <source>
        <dbReference type="ARBA" id="ARBA00004123"/>
    </source>
</evidence>
<dbReference type="GO" id="GO:0045892">
    <property type="term" value="P:negative regulation of DNA-templated transcription"/>
    <property type="evidence" value="ECO:0007669"/>
    <property type="project" value="UniProtKB-ARBA"/>
</dbReference>
<name>A0AA47NQQ2_MERPO</name>
<keyword evidence="9" id="KW-0131">Cell cycle</keyword>
<dbReference type="SMART" id="SM01372">
    <property type="entry name" value="E2F_TDP"/>
    <property type="match status" value="2"/>
</dbReference>
<dbReference type="PANTHER" id="PTHR12081:SF25">
    <property type="entry name" value="TRANSCRIPTION FACTOR E2F7"/>
    <property type="match status" value="1"/>
</dbReference>
<evidence type="ECO:0000259" key="14">
    <source>
        <dbReference type="SMART" id="SM01372"/>
    </source>
</evidence>
<evidence type="ECO:0000313" key="15">
    <source>
        <dbReference type="EMBL" id="KAK0133833.1"/>
    </source>
</evidence>
<keyword evidence="3" id="KW-0678">Repressor</keyword>
<dbReference type="SUPFAM" id="SSF46785">
    <property type="entry name" value="Winged helix' DNA-binding domain"/>
    <property type="match status" value="2"/>
</dbReference>
<reference evidence="15" key="1">
    <citation type="journal article" date="2023" name="Front. Mar. Sci.">
        <title>A new Merluccius polli reference genome to investigate the effects of global change in West African waters.</title>
        <authorList>
            <person name="Mateo J.L."/>
            <person name="Blanco-Fernandez C."/>
            <person name="Garcia-Vazquez E."/>
            <person name="Machado-Schiaffino G."/>
        </authorList>
    </citation>
    <scope>NUCLEOTIDE SEQUENCE</scope>
    <source>
        <strain evidence="15">C29</strain>
        <tissue evidence="15">Fin</tissue>
    </source>
</reference>
<feature type="domain" description="E2F/DP family winged-helix DNA-binding" evidence="14">
    <location>
        <begin position="186"/>
        <end position="253"/>
    </location>
</feature>
<evidence type="ECO:0000256" key="6">
    <source>
        <dbReference type="ARBA" id="ARBA00023159"/>
    </source>
</evidence>
<keyword evidence="7 12" id="KW-0804">Transcription</keyword>
<comment type="function">
    <text evidence="11">Atypical E2F transcription factor that participates in various processes such as angiogenesis and polyploidization of specialized cells. Mainly acts as a transcription repressor that binds DNA independently of DP proteins and specifically recognizes the E2 recognition site 5'-TTTC[CG]CGC-3'. Directly represses transcription of classical E2F transcription factors such as e2f1. Acts as a regulator of S-phase by recognizing and binding the E2-related site 5'-TTCCCGCC-3' and mediating repression of G1/S-regulated genes. Acts as a promoter of sprouting angiogenesis, possibly by acting as a transcription activator and promoting expression of vegfa.</text>
</comment>
<feature type="compositionally biased region" description="Basic and acidic residues" evidence="13">
    <location>
        <begin position="20"/>
        <end position="60"/>
    </location>
</feature>
<feature type="region of interest" description="Disordered" evidence="13">
    <location>
        <begin position="428"/>
        <end position="461"/>
    </location>
</feature>
<dbReference type="Proteomes" id="UP001174136">
    <property type="component" value="Unassembled WGS sequence"/>
</dbReference>
<dbReference type="InterPro" id="IPR003316">
    <property type="entry name" value="E2F_WHTH_DNA-bd_dom"/>
</dbReference>
<feature type="domain" description="E2F/DP family winged-helix DNA-binding" evidence="14">
    <location>
        <begin position="294"/>
        <end position="377"/>
    </location>
</feature>
<evidence type="ECO:0000256" key="2">
    <source>
        <dbReference type="ARBA" id="ARBA00010940"/>
    </source>
</evidence>
<accession>A0AA47NQQ2</accession>
<dbReference type="InterPro" id="IPR015633">
    <property type="entry name" value="E2F"/>
</dbReference>
<keyword evidence="16" id="KW-1185">Reference proteome</keyword>
<dbReference type="GO" id="GO:0002040">
    <property type="term" value="P:sprouting angiogenesis"/>
    <property type="evidence" value="ECO:0007669"/>
    <property type="project" value="UniProtKB-ARBA"/>
</dbReference>
<feature type="compositionally biased region" description="Acidic residues" evidence="13">
    <location>
        <begin position="164"/>
        <end position="179"/>
    </location>
</feature>
<evidence type="ECO:0000256" key="3">
    <source>
        <dbReference type="ARBA" id="ARBA00022491"/>
    </source>
</evidence>
<sequence>MLSGSSPGLRPGSASQRPAAESRREPERTGPDLRDPDLRERDRTRPERTGPDLRCGPEEENKMFCVSLKDLSSPARVVDLRGDLQRSANDQKENVCAGRPGPGPAWTGPDRPTPSSPRTPVKPAGEAPLPEPWTPTANLKMLISAACPDIRHCQMRKCDAVEEEEQEQEVEEEEEEEEEGGAKPSRKQRSLGLLCQKFLALYPDYPQDKVHISLDEVAVSLGVERRRIYDIINVLESLTMVDRVAKNCYTWYGRRRLAARLGELQLLAHVQGSAAAPREEEVSEGDAVSATANRKDKSLRIMSQRFVSLFLVSESRCVTLESAAKLLIDHNATSHSKYKTKVRRLYDIANVLTSLELIRKVHVREDKGRKPAFQWLGPVRFSPASVAMAAVAPPGGGSQPIAAQSGREAKMTRHASFNAPPIRSAARRLVSSAPCSPTSRPAAVSQQPLDCSRHPPLNLSHTKEGVSTTLQAAAPSFQLHPHSEEDSAPQRLAYLPSLSQPSVVLLYGAAGDLALPSHYLYVPHNAGLNNINFLLSASQSAAGLALPCVLVPSYPVAPGDAHPSPLGFLSPANFLVGGAGPYGRPGAELGVTLAPPPPPSSPEPTEPQPLTPRTPKETTPTPRSGGFFQTPRTLGSVVPAAGRKRRGSAQRRLDVGHAPAS</sequence>
<evidence type="ECO:0000256" key="4">
    <source>
        <dbReference type="ARBA" id="ARBA00023015"/>
    </source>
</evidence>
<feature type="region of interest" description="Disordered" evidence="13">
    <location>
        <begin position="586"/>
        <end position="661"/>
    </location>
</feature>
<dbReference type="GO" id="GO:0000978">
    <property type="term" value="F:RNA polymerase II cis-regulatory region sequence-specific DNA binding"/>
    <property type="evidence" value="ECO:0007669"/>
    <property type="project" value="InterPro"/>
</dbReference>
<evidence type="ECO:0000256" key="7">
    <source>
        <dbReference type="ARBA" id="ARBA00023163"/>
    </source>
</evidence>
<evidence type="ECO:0000256" key="12">
    <source>
        <dbReference type="RuleBase" id="RU003796"/>
    </source>
</evidence>
<evidence type="ECO:0000313" key="16">
    <source>
        <dbReference type="Proteomes" id="UP001174136"/>
    </source>
</evidence>
<dbReference type="GO" id="GO:0090575">
    <property type="term" value="C:RNA polymerase II transcription regulator complex"/>
    <property type="evidence" value="ECO:0007669"/>
    <property type="project" value="TreeGrafter"/>
</dbReference>
<feature type="region of interest" description="Disordered" evidence="13">
    <location>
        <begin position="394"/>
        <end position="413"/>
    </location>
</feature>
<feature type="region of interest" description="Disordered" evidence="13">
    <location>
        <begin position="1"/>
        <end position="60"/>
    </location>
</feature>
<comment type="subcellular location">
    <subcellularLocation>
        <location evidence="1 12">Nucleus</location>
    </subcellularLocation>
</comment>
<keyword evidence="5 12" id="KW-0238">DNA-binding</keyword>
<evidence type="ECO:0000256" key="11">
    <source>
        <dbReference type="ARBA" id="ARBA00058973"/>
    </source>
</evidence>
<keyword evidence="8 12" id="KW-0539">Nucleus</keyword>
<dbReference type="PANTHER" id="PTHR12081">
    <property type="entry name" value="TRANSCRIPTION FACTOR E2F"/>
    <property type="match status" value="1"/>
</dbReference>
<dbReference type="Pfam" id="PF02319">
    <property type="entry name" value="WHD_E2F_TDP"/>
    <property type="match status" value="2"/>
</dbReference>
<comment type="similarity">
    <text evidence="2 12">Belongs to the E2F/DP family.</text>
</comment>
<dbReference type="AlphaFoldDB" id="A0AA47NQQ2"/>
<dbReference type="GO" id="GO:0045944">
    <property type="term" value="P:positive regulation of transcription by RNA polymerase II"/>
    <property type="evidence" value="ECO:0007669"/>
    <property type="project" value="UniProtKB-ARBA"/>
</dbReference>
<dbReference type="InterPro" id="IPR036390">
    <property type="entry name" value="WH_DNA-bd_sf"/>
</dbReference>
<evidence type="ECO:0000256" key="5">
    <source>
        <dbReference type="ARBA" id="ARBA00023125"/>
    </source>
</evidence>
<dbReference type="GO" id="GO:0000981">
    <property type="term" value="F:DNA-binding transcription factor activity, RNA polymerase II-specific"/>
    <property type="evidence" value="ECO:0007669"/>
    <property type="project" value="TreeGrafter"/>
</dbReference>
<evidence type="ECO:0000256" key="8">
    <source>
        <dbReference type="ARBA" id="ARBA00023242"/>
    </source>
</evidence>
<protein>
    <recommendedName>
        <fullName evidence="10">Transcription factor E2F7</fullName>
    </recommendedName>
</protein>
<comment type="caution">
    <text evidence="15">The sequence shown here is derived from an EMBL/GenBank/DDBJ whole genome shotgun (WGS) entry which is preliminary data.</text>
</comment>
<dbReference type="Gene3D" id="1.10.10.10">
    <property type="entry name" value="Winged helix-like DNA-binding domain superfamily/Winged helix DNA-binding domain"/>
    <property type="match status" value="2"/>
</dbReference>
<dbReference type="GO" id="GO:0008045">
    <property type="term" value="P:motor neuron axon guidance"/>
    <property type="evidence" value="ECO:0007669"/>
    <property type="project" value="UniProtKB-ARBA"/>
</dbReference>
<feature type="region of interest" description="Disordered" evidence="13">
    <location>
        <begin position="164"/>
        <end position="186"/>
    </location>
</feature>
<dbReference type="GO" id="GO:0001946">
    <property type="term" value="P:lymphangiogenesis"/>
    <property type="evidence" value="ECO:0007669"/>
    <property type="project" value="UniProtKB-ARBA"/>
</dbReference>
<proteinExistence type="inferred from homology"/>
<feature type="compositionally biased region" description="Pro residues" evidence="13">
    <location>
        <begin position="594"/>
        <end position="612"/>
    </location>
</feature>
<feature type="compositionally biased region" description="Basic and acidic residues" evidence="13">
    <location>
        <begin position="79"/>
        <end position="93"/>
    </location>
</feature>
<evidence type="ECO:0000256" key="9">
    <source>
        <dbReference type="ARBA" id="ARBA00023306"/>
    </source>
</evidence>
<feature type="compositionally biased region" description="Low complexity" evidence="13">
    <location>
        <begin position="1"/>
        <end position="19"/>
    </location>
</feature>